<evidence type="ECO:0000313" key="2">
    <source>
        <dbReference type="Proteomes" id="UP000254410"/>
    </source>
</evidence>
<protein>
    <submittedName>
        <fullName evidence="1">Uncharacterized protein</fullName>
    </submittedName>
</protein>
<dbReference type="EMBL" id="CP033540">
    <property type="protein sequence ID" value="AZC00300.1"/>
    <property type="molecule type" value="Genomic_DNA"/>
</dbReference>
<gene>
    <name evidence="1" type="ORF">DKE52_006165</name>
</gene>
<reference evidence="1 2" key="1">
    <citation type="submission" date="2018-11" db="EMBL/GenBank/DDBJ databases">
        <authorList>
            <person name="Kuo S.-C."/>
            <person name="Chen F.-J."/>
            <person name="Liao Y.-C."/>
        </authorList>
    </citation>
    <scope>NUCLEOTIDE SEQUENCE [LARGE SCALE GENOMIC DNA]</scope>
    <source>
        <strain evidence="1 2">2014S06-099</strain>
    </source>
</reference>
<organism evidence="1 2">
    <name type="scientific">Acinetobacter pittii</name>
    <name type="common">Acinetobacter genomosp. 3</name>
    <dbReference type="NCBI Taxonomy" id="48296"/>
    <lineage>
        <taxon>Bacteria</taxon>
        <taxon>Pseudomonadati</taxon>
        <taxon>Pseudomonadota</taxon>
        <taxon>Gammaproteobacteria</taxon>
        <taxon>Moraxellales</taxon>
        <taxon>Moraxellaceae</taxon>
        <taxon>Acinetobacter</taxon>
        <taxon>Acinetobacter calcoaceticus/baumannii complex</taxon>
    </lineage>
</organism>
<accession>A0A3G6YJI5</accession>
<sequence>MDKFTIYKLDIASALDSEEIQKLLISIGFKWNFINEARIEHPFTYPISLYIRPQDHEYFCGFDGDAKEIYPNQLKDMVVLNRKDPNDGNYSLFISSSQGYLNLYKTFDDVFYVFDRTLKGWDKSRSVTIKTQGLVAKNSLSLEEGLITGKEAYFAIGEGKNVQAKYFDVDTPESWSEWKDIDIAQWDFNFLLNPVLSKSFKFRIKPNQFLINGIEVPAPLTKRTNGKNSIFLSASRLGKWILSSYMGRFINRKETFP</sequence>
<name>A0A3G6YJI5_ACIPI</name>
<reference evidence="1 2" key="2">
    <citation type="submission" date="2018-12" db="EMBL/GenBank/DDBJ databases">
        <title>Molecular Epidemiology of Emerging Carbapenem-Resistance in Acinetobacter nosocomialis and Acinetobacter pittii in Taiwan, 2010-2014.</title>
        <authorList>
            <person name="Huang W.-C."/>
            <person name="Wang H.-Y."/>
            <person name="Lai J.-F."/>
            <person name="Lauderdale T.-L."/>
            <person name="Sytwu H.-K."/>
        </authorList>
    </citation>
    <scope>NUCLEOTIDE SEQUENCE [LARGE SCALE GENOMIC DNA]</scope>
    <source>
        <strain evidence="1 2">2014S06-099</strain>
    </source>
</reference>
<proteinExistence type="predicted"/>
<evidence type="ECO:0000313" key="1">
    <source>
        <dbReference type="EMBL" id="AZC00300.1"/>
    </source>
</evidence>
<dbReference type="AlphaFoldDB" id="A0A3G6YJI5"/>
<dbReference type="Proteomes" id="UP000254410">
    <property type="component" value="Chromosome"/>
</dbReference>